<proteinExistence type="predicted"/>
<dbReference type="InterPro" id="IPR051257">
    <property type="entry name" value="Diverse_CBS-Domain"/>
</dbReference>
<dbReference type="STRING" id="314344.AL013_11170"/>
<sequence>MKITSGIKKTVATIDEHHTVLEAAKLMTENYIGSVVITSHSRIVGIFTERELMMRVVGKDRNPDTVKIKDVMHTDHLKISSDASCEEALHIMETKRCRHLLVFDGDEFIGLISLRDIIVLTLQEKDDLITQLEGYIAAT</sequence>
<reference evidence="4 5" key="1">
    <citation type="submission" date="2006-09" db="EMBL/GenBank/DDBJ databases">
        <authorList>
            <person name="Emerson D."/>
            <person name="Ferriera S."/>
            <person name="Johnson J."/>
            <person name="Kravitz S."/>
            <person name="Halpern A."/>
            <person name="Remington K."/>
            <person name="Beeson K."/>
            <person name="Tran B."/>
            <person name="Rogers Y.-H."/>
            <person name="Friedman R."/>
            <person name="Venter J.C."/>
        </authorList>
    </citation>
    <scope>NUCLEOTIDE SEQUENCE [LARGE SCALE GENOMIC DNA]</scope>
    <source>
        <strain evidence="4 5">PV-1</strain>
    </source>
</reference>
<gene>
    <name evidence="4" type="ORF">SPV1_09518</name>
</gene>
<organism evidence="4 5">
    <name type="scientific">Mariprofundus ferrooxydans PV-1</name>
    <dbReference type="NCBI Taxonomy" id="314345"/>
    <lineage>
        <taxon>Bacteria</taxon>
        <taxon>Pseudomonadati</taxon>
        <taxon>Pseudomonadota</taxon>
        <taxon>Candidatius Mariprofundia</taxon>
        <taxon>Mariprofundales</taxon>
        <taxon>Mariprofundaceae</taxon>
        <taxon>Mariprofundus</taxon>
    </lineage>
</organism>
<dbReference type="Gene3D" id="3.10.580.10">
    <property type="entry name" value="CBS-domain"/>
    <property type="match status" value="1"/>
</dbReference>
<dbReference type="HOGENOM" id="CLU_040681_12_1_0"/>
<comment type="caution">
    <text evidence="4">The sequence shown here is derived from an EMBL/GenBank/DDBJ whole genome shotgun (WGS) entry which is preliminary data.</text>
</comment>
<dbReference type="SMART" id="SM00116">
    <property type="entry name" value="CBS"/>
    <property type="match status" value="2"/>
</dbReference>
<evidence type="ECO:0000313" key="4">
    <source>
        <dbReference type="EMBL" id="EAU54923.1"/>
    </source>
</evidence>
<feature type="domain" description="CBS" evidence="3">
    <location>
        <begin position="72"/>
        <end position="128"/>
    </location>
</feature>
<feature type="domain" description="CBS" evidence="3">
    <location>
        <begin position="7"/>
        <end position="65"/>
    </location>
</feature>
<evidence type="ECO:0000256" key="2">
    <source>
        <dbReference type="PROSITE-ProRule" id="PRU00703"/>
    </source>
</evidence>
<dbReference type="AlphaFoldDB" id="Q0EZW1"/>
<accession>Q0EZW1</accession>
<dbReference type="PANTHER" id="PTHR43080:SF2">
    <property type="entry name" value="CBS DOMAIN-CONTAINING PROTEIN"/>
    <property type="match status" value="1"/>
</dbReference>
<dbReference type="InParanoid" id="Q0EZW1"/>
<dbReference type="Pfam" id="PF00571">
    <property type="entry name" value="CBS"/>
    <property type="match status" value="2"/>
</dbReference>
<evidence type="ECO:0000256" key="1">
    <source>
        <dbReference type="ARBA" id="ARBA00023122"/>
    </source>
</evidence>
<dbReference type="PANTHER" id="PTHR43080">
    <property type="entry name" value="CBS DOMAIN-CONTAINING PROTEIN CBSX3, MITOCHONDRIAL"/>
    <property type="match status" value="1"/>
</dbReference>
<dbReference type="SUPFAM" id="SSF54631">
    <property type="entry name" value="CBS-domain pair"/>
    <property type="match status" value="1"/>
</dbReference>
<keyword evidence="5" id="KW-1185">Reference proteome</keyword>
<name>Q0EZW1_9PROT</name>
<keyword evidence="1 2" id="KW-0129">CBS domain</keyword>
<dbReference type="PROSITE" id="PS51371">
    <property type="entry name" value="CBS"/>
    <property type="match status" value="2"/>
</dbReference>
<dbReference type="EMBL" id="AATS01000005">
    <property type="protein sequence ID" value="EAU54923.1"/>
    <property type="molecule type" value="Genomic_DNA"/>
</dbReference>
<evidence type="ECO:0000259" key="3">
    <source>
        <dbReference type="PROSITE" id="PS51371"/>
    </source>
</evidence>
<dbReference type="eggNOG" id="COG2905">
    <property type="taxonomic scope" value="Bacteria"/>
</dbReference>
<evidence type="ECO:0000313" key="5">
    <source>
        <dbReference type="Proteomes" id="UP000005297"/>
    </source>
</evidence>
<dbReference type="OrthoDB" id="9807125at2"/>
<dbReference type="InterPro" id="IPR046342">
    <property type="entry name" value="CBS_dom_sf"/>
</dbReference>
<dbReference type="InterPro" id="IPR000644">
    <property type="entry name" value="CBS_dom"/>
</dbReference>
<dbReference type="RefSeq" id="WP_009849424.1">
    <property type="nucleotide sequence ID" value="NZ_DS022294.1"/>
</dbReference>
<dbReference type="Proteomes" id="UP000005297">
    <property type="component" value="Unassembled WGS sequence"/>
</dbReference>
<protein>
    <submittedName>
        <fullName evidence="4">CBS</fullName>
    </submittedName>
</protein>